<evidence type="ECO:0008006" key="5">
    <source>
        <dbReference type="Google" id="ProtNLM"/>
    </source>
</evidence>
<keyword evidence="4" id="KW-1185">Reference proteome</keyword>
<proteinExistence type="predicted"/>
<reference evidence="3 4" key="1">
    <citation type="submission" date="2022-07" db="EMBL/GenBank/DDBJ databases">
        <title>Genomic and pangenome structural analysis of the polyextremophile Exiguobacterium.</title>
        <authorList>
            <person name="Shen L."/>
        </authorList>
    </citation>
    <scope>NUCLEOTIDE SEQUENCE [LARGE SCALE GENOMIC DNA]</scope>
    <source>
        <strain evidence="3 4">12_1</strain>
    </source>
</reference>
<dbReference type="RefSeq" id="WP_034818095.1">
    <property type="nucleotide sequence ID" value="NZ_CP073101.1"/>
</dbReference>
<accession>A0ABT2L172</accession>
<dbReference type="Proteomes" id="UP001206821">
    <property type="component" value="Unassembled WGS sequence"/>
</dbReference>
<dbReference type="EMBL" id="JANIEK010000029">
    <property type="protein sequence ID" value="MCT4795585.1"/>
    <property type="molecule type" value="Genomic_DNA"/>
</dbReference>
<evidence type="ECO:0000313" key="3">
    <source>
        <dbReference type="EMBL" id="MCT4795585.1"/>
    </source>
</evidence>
<evidence type="ECO:0000256" key="1">
    <source>
        <dbReference type="SAM" id="Coils"/>
    </source>
</evidence>
<feature type="coiled-coil region" evidence="1">
    <location>
        <begin position="31"/>
        <end position="58"/>
    </location>
</feature>
<evidence type="ECO:0000313" key="4">
    <source>
        <dbReference type="Proteomes" id="UP001206821"/>
    </source>
</evidence>
<protein>
    <recommendedName>
        <fullName evidence="5">Prepilin-type N-terminal cleavage/methylation domain-containing protein</fullName>
    </recommendedName>
</protein>
<name>A0ABT2L172_9BACL</name>
<keyword evidence="1" id="KW-0175">Coiled coil</keyword>
<feature type="transmembrane region" description="Helical" evidence="2">
    <location>
        <begin position="12"/>
        <end position="32"/>
    </location>
</feature>
<comment type="caution">
    <text evidence="3">The sequence shown here is derived from an EMBL/GenBank/DDBJ whole genome shotgun (WGS) entry which is preliminary data.</text>
</comment>
<keyword evidence="2" id="KW-0812">Transmembrane</keyword>
<keyword evidence="2" id="KW-0472">Membrane</keyword>
<keyword evidence="2" id="KW-1133">Transmembrane helix</keyword>
<evidence type="ECO:0000256" key="2">
    <source>
        <dbReference type="SAM" id="Phobius"/>
    </source>
</evidence>
<organism evidence="3 4">
    <name type="scientific">Exiguobacterium alkaliphilum</name>
    <dbReference type="NCBI Taxonomy" id="1428684"/>
    <lineage>
        <taxon>Bacteria</taxon>
        <taxon>Bacillati</taxon>
        <taxon>Bacillota</taxon>
        <taxon>Bacilli</taxon>
        <taxon>Bacillales</taxon>
        <taxon>Bacillales Family XII. Incertae Sedis</taxon>
        <taxon>Exiguobacterium</taxon>
    </lineage>
</organism>
<gene>
    <name evidence="3" type="ORF">NQG31_08505</name>
</gene>
<sequence>MRGFERGVTLWEICLSLALLLGWIGVLVPFIVNGNERIERLEATVRQYEALQREVLIDAANPSGRGRVCVEELCLPTL</sequence>